<gene>
    <name evidence="1" type="ORF">J4N46_09955</name>
</gene>
<comment type="caution">
    <text evidence="1">The sequence shown here is derived from an EMBL/GenBank/DDBJ whole genome shotgun (WGS) entry which is preliminary data.</text>
</comment>
<dbReference type="Proteomes" id="UP000681610">
    <property type="component" value="Unassembled WGS sequence"/>
</dbReference>
<protein>
    <submittedName>
        <fullName evidence="1">Uncharacterized protein</fullName>
    </submittedName>
</protein>
<organism evidence="1 2">
    <name type="scientific">Capnocytophaga bilenii</name>
    <dbReference type="NCBI Taxonomy" id="2819369"/>
    <lineage>
        <taxon>Bacteria</taxon>
        <taxon>Pseudomonadati</taxon>
        <taxon>Bacteroidota</taxon>
        <taxon>Flavobacteriia</taxon>
        <taxon>Flavobacteriales</taxon>
        <taxon>Flavobacteriaceae</taxon>
        <taxon>Capnocytophaga</taxon>
    </lineage>
</organism>
<proteinExistence type="predicted"/>
<sequence length="241" mass="27964">MDKGVVDCNYEAKYDELFENFTSLKEDFNEIIKKSKKVFNYFEEEFNQIGESINGGIDSIGEKLSKLSKHSSKLINGFEYAYNNHFEPTKTQLEENEGKKTYEEIKEENMSSFYTNIELNNKKFQEFAFATHPDAYNPKKMSELPISELFDILLTPDYEEYVGENYKATLWQAAIVVGNMAPDKVIVANVDLMTFTKFNIIRTKMILAKIVIRAGIKFAREYFNGIKSKESKEFITKNTLK</sequence>
<keyword evidence="2" id="KW-1185">Reference proteome</keyword>
<dbReference type="RefSeq" id="WP_208059163.1">
    <property type="nucleotide sequence ID" value="NZ_JAGDYP010000008.1"/>
</dbReference>
<reference evidence="1 2" key="1">
    <citation type="submission" date="2021-03" db="EMBL/GenBank/DDBJ databases">
        <title>Isolation and description of Capnocytophaga bilenii sp. nov., a novel Capnocytophaga species, isolated from a gingivitis subject.</title>
        <authorList>
            <person name="Antezack A."/>
            <person name="Monnet-Corti V."/>
            <person name="La Scola B."/>
        </authorList>
    </citation>
    <scope>NUCLEOTIDE SEQUENCE [LARGE SCALE GENOMIC DNA]</scope>
    <source>
        <strain evidence="1 2">Marseille-Q4570</strain>
    </source>
</reference>
<evidence type="ECO:0000313" key="1">
    <source>
        <dbReference type="EMBL" id="MBO1884727.1"/>
    </source>
</evidence>
<dbReference type="EMBL" id="JAGDYP010000008">
    <property type="protein sequence ID" value="MBO1884727.1"/>
    <property type="molecule type" value="Genomic_DNA"/>
</dbReference>
<name>A0ABS3PZU7_9FLAO</name>
<accession>A0ABS3PZU7</accession>
<evidence type="ECO:0000313" key="2">
    <source>
        <dbReference type="Proteomes" id="UP000681610"/>
    </source>
</evidence>